<sequence>MHHAKTDSDATSLPGSSPPRSPPRRGGSGVVYYVQSPSRDSTSHDGEKNPNSFHSTPVISPVGSPPHSHSNSSLGPTSRESSSTRFSGSAKKGKGRGGGNKDGHHHRHHQQQHLRRQHPFDSIEEEGLLSGDDDDDEKGISRRCCYFIWFVAAFLALFSFFSLVLWGVSRNQKPLITMKSIKFEQFEIQAGLDTTGVPTGMASVNATVKLMYRNKGTFFGVHVTSTPLQLSYEEIILASGTMDYFYEKRKSTRQITVQVKGDTIPLYGASRSLSNNDKGAPNSPVPMTLNFRVRSRAYVLGRLVKPKFYRTINCVVVMDPKKMNSVISFKKKNCTFS</sequence>
<gene>
    <name evidence="5" type="ORF">RND81_13G198600</name>
</gene>
<evidence type="ECO:0000313" key="6">
    <source>
        <dbReference type="Proteomes" id="UP001443914"/>
    </source>
</evidence>
<feature type="compositionally biased region" description="Low complexity" evidence="3">
    <location>
        <begin position="77"/>
        <end position="89"/>
    </location>
</feature>
<evidence type="ECO:0000256" key="2">
    <source>
        <dbReference type="ARBA" id="ARBA00023136"/>
    </source>
</evidence>
<keyword evidence="4" id="KW-1133">Transmembrane helix</keyword>
<dbReference type="GO" id="GO:0005886">
    <property type="term" value="C:plasma membrane"/>
    <property type="evidence" value="ECO:0007669"/>
    <property type="project" value="TreeGrafter"/>
</dbReference>
<name>A0AAW1H1X6_SAPOF</name>
<keyword evidence="2 4" id="KW-0472">Membrane</keyword>
<comment type="subcellular location">
    <subcellularLocation>
        <location evidence="1">Membrane</location>
    </subcellularLocation>
</comment>
<evidence type="ECO:0008006" key="7">
    <source>
        <dbReference type="Google" id="ProtNLM"/>
    </source>
</evidence>
<accession>A0AAW1H1X6</accession>
<evidence type="ECO:0000313" key="5">
    <source>
        <dbReference type="EMBL" id="KAK9670390.1"/>
    </source>
</evidence>
<dbReference type="GO" id="GO:0098542">
    <property type="term" value="P:defense response to other organism"/>
    <property type="evidence" value="ECO:0007669"/>
    <property type="project" value="InterPro"/>
</dbReference>
<dbReference type="AlphaFoldDB" id="A0AAW1H1X6"/>
<dbReference type="PANTHER" id="PTHR31234">
    <property type="entry name" value="LATE EMBRYOGENESIS ABUNDANT (LEA) HYDROXYPROLINE-RICH GLYCOPROTEIN FAMILY"/>
    <property type="match status" value="1"/>
</dbReference>
<evidence type="ECO:0000256" key="3">
    <source>
        <dbReference type="SAM" id="MobiDB-lite"/>
    </source>
</evidence>
<feature type="compositionally biased region" description="Polar residues" evidence="3">
    <location>
        <begin position="67"/>
        <end position="76"/>
    </location>
</feature>
<keyword evidence="6" id="KW-1185">Reference proteome</keyword>
<feature type="compositionally biased region" description="Basic residues" evidence="3">
    <location>
        <begin position="103"/>
        <end position="117"/>
    </location>
</feature>
<proteinExistence type="predicted"/>
<protein>
    <recommendedName>
        <fullName evidence="7">Late embryogenesis abundant protein LEA-2 subgroup domain-containing protein</fullName>
    </recommendedName>
</protein>
<organism evidence="5 6">
    <name type="scientific">Saponaria officinalis</name>
    <name type="common">Common soapwort</name>
    <name type="synonym">Lychnis saponaria</name>
    <dbReference type="NCBI Taxonomy" id="3572"/>
    <lineage>
        <taxon>Eukaryota</taxon>
        <taxon>Viridiplantae</taxon>
        <taxon>Streptophyta</taxon>
        <taxon>Embryophyta</taxon>
        <taxon>Tracheophyta</taxon>
        <taxon>Spermatophyta</taxon>
        <taxon>Magnoliopsida</taxon>
        <taxon>eudicotyledons</taxon>
        <taxon>Gunneridae</taxon>
        <taxon>Pentapetalae</taxon>
        <taxon>Caryophyllales</taxon>
        <taxon>Caryophyllaceae</taxon>
        <taxon>Caryophylleae</taxon>
        <taxon>Saponaria</taxon>
    </lineage>
</organism>
<feature type="transmembrane region" description="Helical" evidence="4">
    <location>
        <begin position="146"/>
        <end position="168"/>
    </location>
</feature>
<evidence type="ECO:0000256" key="4">
    <source>
        <dbReference type="SAM" id="Phobius"/>
    </source>
</evidence>
<dbReference type="Proteomes" id="UP001443914">
    <property type="component" value="Unassembled WGS sequence"/>
</dbReference>
<reference evidence="5" key="1">
    <citation type="submission" date="2024-03" db="EMBL/GenBank/DDBJ databases">
        <title>WGS assembly of Saponaria officinalis var. Norfolk2.</title>
        <authorList>
            <person name="Jenkins J."/>
            <person name="Shu S."/>
            <person name="Grimwood J."/>
            <person name="Barry K."/>
            <person name="Goodstein D."/>
            <person name="Schmutz J."/>
            <person name="Leebens-Mack J."/>
            <person name="Osbourn A."/>
        </authorList>
    </citation>
    <scope>NUCLEOTIDE SEQUENCE [LARGE SCALE GENOMIC DNA]</scope>
    <source>
        <strain evidence="5">JIC</strain>
    </source>
</reference>
<dbReference type="InterPro" id="IPR044839">
    <property type="entry name" value="NDR1-like"/>
</dbReference>
<evidence type="ECO:0000256" key="1">
    <source>
        <dbReference type="ARBA" id="ARBA00004370"/>
    </source>
</evidence>
<feature type="region of interest" description="Disordered" evidence="3">
    <location>
        <begin position="1"/>
        <end position="118"/>
    </location>
</feature>
<keyword evidence="4" id="KW-0812">Transmembrane</keyword>
<comment type="caution">
    <text evidence="5">The sequence shown here is derived from an EMBL/GenBank/DDBJ whole genome shotgun (WGS) entry which is preliminary data.</text>
</comment>
<dbReference type="EMBL" id="JBDFQZ010000013">
    <property type="protein sequence ID" value="KAK9670390.1"/>
    <property type="molecule type" value="Genomic_DNA"/>
</dbReference>
<feature type="compositionally biased region" description="Polar residues" evidence="3">
    <location>
        <begin position="49"/>
        <end position="58"/>
    </location>
</feature>
<dbReference type="PANTHER" id="PTHR31234:SF2">
    <property type="entry name" value="OS05G0199100 PROTEIN"/>
    <property type="match status" value="1"/>
</dbReference>